<dbReference type="Pfam" id="PF00672">
    <property type="entry name" value="HAMP"/>
    <property type="match status" value="1"/>
</dbReference>
<feature type="domain" description="HAMP" evidence="16">
    <location>
        <begin position="200"/>
        <end position="252"/>
    </location>
</feature>
<dbReference type="SUPFAM" id="SSF55874">
    <property type="entry name" value="ATPase domain of HSP90 chaperone/DNA topoisomerase II/histidine kinase"/>
    <property type="match status" value="1"/>
</dbReference>
<protein>
    <recommendedName>
        <fullName evidence="3">histidine kinase</fullName>
        <ecNumber evidence="3">2.7.13.3</ecNumber>
    </recommendedName>
</protein>
<evidence type="ECO:0000256" key="5">
    <source>
        <dbReference type="ARBA" id="ARBA00022553"/>
    </source>
</evidence>
<dbReference type="GO" id="GO:0000155">
    <property type="term" value="F:phosphorelay sensor kinase activity"/>
    <property type="evidence" value="ECO:0007669"/>
    <property type="project" value="InterPro"/>
</dbReference>
<evidence type="ECO:0000256" key="14">
    <source>
        <dbReference type="SAM" id="Phobius"/>
    </source>
</evidence>
<keyword evidence="18" id="KW-1185">Reference proteome</keyword>
<dbReference type="SUPFAM" id="SSF47384">
    <property type="entry name" value="Homodimeric domain of signal transducing histidine kinase"/>
    <property type="match status" value="1"/>
</dbReference>
<evidence type="ECO:0000256" key="11">
    <source>
        <dbReference type="ARBA" id="ARBA00022989"/>
    </source>
</evidence>
<dbReference type="EC" id="2.7.13.3" evidence="3"/>
<keyword evidence="6" id="KW-0808">Transferase</keyword>
<evidence type="ECO:0000256" key="9">
    <source>
        <dbReference type="ARBA" id="ARBA00022777"/>
    </source>
</evidence>
<keyword evidence="12" id="KW-0902">Two-component regulatory system</keyword>
<dbReference type="RefSeq" id="WP_112881985.1">
    <property type="nucleotide sequence ID" value="NZ_QLUW01000002.1"/>
</dbReference>
<evidence type="ECO:0000313" key="18">
    <source>
        <dbReference type="Proteomes" id="UP000249260"/>
    </source>
</evidence>
<dbReference type="InterPro" id="IPR004358">
    <property type="entry name" value="Sig_transdc_His_kin-like_C"/>
</dbReference>
<keyword evidence="9 17" id="KW-0418">Kinase</keyword>
<dbReference type="GO" id="GO:0005524">
    <property type="term" value="F:ATP binding"/>
    <property type="evidence" value="ECO:0007669"/>
    <property type="project" value="UniProtKB-KW"/>
</dbReference>
<dbReference type="Gene3D" id="1.10.287.130">
    <property type="match status" value="1"/>
</dbReference>
<dbReference type="InterPro" id="IPR005467">
    <property type="entry name" value="His_kinase_dom"/>
</dbReference>
<keyword evidence="4" id="KW-1003">Cell membrane</keyword>
<dbReference type="SUPFAM" id="SSF158472">
    <property type="entry name" value="HAMP domain-like"/>
    <property type="match status" value="1"/>
</dbReference>
<dbReference type="Proteomes" id="UP000249260">
    <property type="component" value="Unassembled WGS sequence"/>
</dbReference>
<comment type="subcellular location">
    <subcellularLocation>
        <location evidence="2">Cell membrane</location>
        <topology evidence="2">Multi-pass membrane protein</topology>
    </subcellularLocation>
</comment>
<dbReference type="OrthoDB" id="335833at2"/>
<dbReference type="PRINTS" id="PR00344">
    <property type="entry name" value="BCTRLSENSOR"/>
</dbReference>
<dbReference type="PANTHER" id="PTHR45528">
    <property type="entry name" value="SENSOR HISTIDINE KINASE CPXA"/>
    <property type="match status" value="1"/>
</dbReference>
<evidence type="ECO:0000259" key="16">
    <source>
        <dbReference type="PROSITE" id="PS50885"/>
    </source>
</evidence>
<keyword evidence="5" id="KW-0597">Phosphoprotein</keyword>
<evidence type="ECO:0000256" key="4">
    <source>
        <dbReference type="ARBA" id="ARBA00022475"/>
    </source>
</evidence>
<dbReference type="AlphaFoldDB" id="A0A328TZH6"/>
<dbReference type="EMBL" id="QLUW01000002">
    <property type="protein sequence ID" value="RAP75760.1"/>
    <property type="molecule type" value="Genomic_DNA"/>
</dbReference>
<comment type="caution">
    <text evidence="17">The sequence shown here is derived from an EMBL/GenBank/DDBJ whole genome shotgun (WGS) entry which is preliminary data.</text>
</comment>
<evidence type="ECO:0000256" key="7">
    <source>
        <dbReference type="ARBA" id="ARBA00022692"/>
    </source>
</evidence>
<dbReference type="SMART" id="SM00387">
    <property type="entry name" value="HATPase_c"/>
    <property type="match status" value="1"/>
</dbReference>
<evidence type="ECO:0000256" key="6">
    <source>
        <dbReference type="ARBA" id="ARBA00022679"/>
    </source>
</evidence>
<dbReference type="CDD" id="cd00075">
    <property type="entry name" value="HATPase"/>
    <property type="match status" value="1"/>
</dbReference>
<keyword evidence="10" id="KW-0067">ATP-binding</keyword>
<dbReference type="InterPro" id="IPR036097">
    <property type="entry name" value="HisK_dim/P_sf"/>
</dbReference>
<dbReference type="SMART" id="SM00304">
    <property type="entry name" value="HAMP"/>
    <property type="match status" value="1"/>
</dbReference>
<feature type="domain" description="Histidine kinase" evidence="15">
    <location>
        <begin position="267"/>
        <end position="489"/>
    </location>
</feature>
<dbReference type="InterPro" id="IPR036890">
    <property type="entry name" value="HATPase_C_sf"/>
</dbReference>
<keyword evidence="8" id="KW-0547">Nucleotide-binding</keyword>
<comment type="catalytic activity">
    <reaction evidence="1">
        <text>ATP + protein L-histidine = ADP + protein N-phospho-L-histidine.</text>
        <dbReference type="EC" id="2.7.13.3"/>
    </reaction>
</comment>
<dbReference type="InterPro" id="IPR003661">
    <property type="entry name" value="HisK_dim/P_dom"/>
</dbReference>
<accession>A0A328TZH6</accession>
<dbReference type="Pfam" id="PF02518">
    <property type="entry name" value="HATPase_c"/>
    <property type="match status" value="1"/>
</dbReference>
<dbReference type="SMART" id="SM00388">
    <property type="entry name" value="HisKA"/>
    <property type="match status" value="1"/>
</dbReference>
<dbReference type="CDD" id="cd00082">
    <property type="entry name" value="HisKA"/>
    <property type="match status" value="1"/>
</dbReference>
<feature type="transmembrane region" description="Helical" evidence="14">
    <location>
        <begin position="175"/>
        <end position="195"/>
    </location>
</feature>
<evidence type="ECO:0000313" key="17">
    <source>
        <dbReference type="EMBL" id="RAP75760.1"/>
    </source>
</evidence>
<organism evidence="17 18">
    <name type="scientific">Paenibacillus montanisoli</name>
    <dbReference type="NCBI Taxonomy" id="2081970"/>
    <lineage>
        <taxon>Bacteria</taxon>
        <taxon>Bacillati</taxon>
        <taxon>Bacillota</taxon>
        <taxon>Bacilli</taxon>
        <taxon>Bacillales</taxon>
        <taxon>Paenibacillaceae</taxon>
        <taxon>Paenibacillus</taxon>
    </lineage>
</organism>
<dbReference type="Gene3D" id="3.30.565.10">
    <property type="entry name" value="Histidine kinase-like ATPase, C-terminal domain"/>
    <property type="match status" value="1"/>
</dbReference>
<dbReference type="InterPro" id="IPR003660">
    <property type="entry name" value="HAMP_dom"/>
</dbReference>
<dbReference type="Gene3D" id="6.10.340.10">
    <property type="match status" value="1"/>
</dbReference>
<evidence type="ECO:0000259" key="15">
    <source>
        <dbReference type="PROSITE" id="PS50109"/>
    </source>
</evidence>
<evidence type="ECO:0000256" key="3">
    <source>
        <dbReference type="ARBA" id="ARBA00012438"/>
    </source>
</evidence>
<feature type="transmembrane region" description="Helical" evidence="14">
    <location>
        <begin position="7"/>
        <end position="29"/>
    </location>
</feature>
<evidence type="ECO:0000256" key="1">
    <source>
        <dbReference type="ARBA" id="ARBA00000085"/>
    </source>
</evidence>
<dbReference type="InterPro" id="IPR050398">
    <property type="entry name" value="HssS/ArlS-like"/>
</dbReference>
<dbReference type="PANTHER" id="PTHR45528:SF1">
    <property type="entry name" value="SENSOR HISTIDINE KINASE CPXA"/>
    <property type="match status" value="1"/>
</dbReference>
<dbReference type="PROSITE" id="PS50885">
    <property type="entry name" value="HAMP"/>
    <property type="match status" value="1"/>
</dbReference>
<dbReference type="PROSITE" id="PS50109">
    <property type="entry name" value="HIS_KIN"/>
    <property type="match status" value="1"/>
</dbReference>
<dbReference type="FunFam" id="1.10.287.130:FF:000001">
    <property type="entry name" value="Two-component sensor histidine kinase"/>
    <property type="match status" value="1"/>
</dbReference>
<dbReference type="Pfam" id="PF00512">
    <property type="entry name" value="HisKA"/>
    <property type="match status" value="1"/>
</dbReference>
<proteinExistence type="predicted"/>
<keyword evidence="11 14" id="KW-1133">Transmembrane helix</keyword>
<evidence type="ECO:0000256" key="2">
    <source>
        <dbReference type="ARBA" id="ARBA00004651"/>
    </source>
</evidence>
<evidence type="ECO:0000256" key="12">
    <source>
        <dbReference type="ARBA" id="ARBA00023012"/>
    </source>
</evidence>
<sequence>MSIRFRLLFSFTSVVIVSVTLFMLAAYLLSVAVTGDLRSVRSFYTIHYSLHPLSEEEESIFLDLKYLAKHDPAKLKDLALLKDYDTQLKMVQAGLLVRRGDSLLYMTPNMQESDFAQALPDYEMGNYSIRNTMNVGSRFFAYAKFDFYFDEAAQEMGSIFVIRERSPFAELVRNMLPVFVGLFAFIVLLTGLVLYRYVTRKIVLPLEGLRKSAERIKEGDLKGELRATSKDEVGQLILSFDEMRRRLQDSIQLQLQYEDNRKQLLSNISHDLRTPITTIKGYAEGIRDGVARTPEKLEQYARAIHTRASDMERMVEELFYYSKLDLKKEPFTFEEAEAVSLLRELVDEHAIDFERESVQLKWEQMPVQPVLIRADREKLKRVIRNLLSNSLKFMTREPKIITVSIRAVEEERFVSVMLADNGPGIKAEALPLVFDRFYRADESRASAAGGSGLGLAVAKQIIEGHGGSITARSEEGGGTEIHFTLPLLKKRR</sequence>
<name>A0A328TZH6_9BACL</name>
<evidence type="ECO:0000256" key="8">
    <source>
        <dbReference type="ARBA" id="ARBA00022741"/>
    </source>
</evidence>
<gene>
    <name evidence="17" type="ORF">DL346_09940</name>
</gene>
<dbReference type="GO" id="GO:0005886">
    <property type="term" value="C:plasma membrane"/>
    <property type="evidence" value="ECO:0007669"/>
    <property type="project" value="UniProtKB-SubCell"/>
</dbReference>
<keyword evidence="13 14" id="KW-0472">Membrane</keyword>
<reference evidence="17 18" key="1">
    <citation type="submission" date="2018-06" db="EMBL/GenBank/DDBJ databases">
        <title>Paenibacillus montanisoli sp. nov., isolated from mountain area soil.</title>
        <authorList>
            <person name="Wu M."/>
        </authorList>
    </citation>
    <scope>NUCLEOTIDE SEQUENCE [LARGE SCALE GENOMIC DNA]</scope>
    <source>
        <strain evidence="17 18">RA17</strain>
    </source>
</reference>
<dbReference type="FunFam" id="3.30.565.10:FF:000006">
    <property type="entry name" value="Sensor histidine kinase WalK"/>
    <property type="match status" value="1"/>
</dbReference>
<evidence type="ECO:0000256" key="10">
    <source>
        <dbReference type="ARBA" id="ARBA00022840"/>
    </source>
</evidence>
<dbReference type="InterPro" id="IPR003594">
    <property type="entry name" value="HATPase_dom"/>
</dbReference>
<evidence type="ECO:0000256" key="13">
    <source>
        <dbReference type="ARBA" id="ARBA00023136"/>
    </source>
</evidence>
<keyword evidence="7 14" id="KW-0812">Transmembrane</keyword>
<dbReference type="CDD" id="cd06225">
    <property type="entry name" value="HAMP"/>
    <property type="match status" value="1"/>
</dbReference>